<dbReference type="Pfam" id="PF02782">
    <property type="entry name" value="FGGY_C"/>
    <property type="match status" value="1"/>
</dbReference>
<dbReference type="InterPro" id="IPR042018">
    <property type="entry name" value="GK1-3_metazoan-type"/>
</dbReference>
<dbReference type="InterPro" id="IPR043129">
    <property type="entry name" value="ATPase_NBD"/>
</dbReference>
<dbReference type="NCBIfam" id="NF000756">
    <property type="entry name" value="PRK00047.1"/>
    <property type="match status" value="1"/>
</dbReference>
<evidence type="ECO:0000256" key="8">
    <source>
        <dbReference type="ARBA" id="ARBA00022840"/>
    </source>
</evidence>
<keyword evidence="8" id="KW-0067">ATP-binding</keyword>
<dbReference type="Pfam" id="PF00370">
    <property type="entry name" value="FGGY_N"/>
    <property type="match status" value="1"/>
</dbReference>
<organism evidence="14 15">
    <name type="scientific">Hydnum rufescens UP504</name>
    <dbReference type="NCBI Taxonomy" id="1448309"/>
    <lineage>
        <taxon>Eukaryota</taxon>
        <taxon>Fungi</taxon>
        <taxon>Dikarya</taxon>
        <taxon>Basidiomycota</taxon>
        <taxon>Agaricomycotina</taxon>
        <taxon>Agaricomycetes</taxon>
        <taxon>Cantharellales</taxon>
        <taxon>Hydnaceae</taxon>
        <taxon>Hydnum</taxon>
    </lineage>
</organism>
<feature type="domain" description="Carbohydrate kinase FGGY C-terminal" evidence="13">
    <location>
        <begin position="297"/>
        <end position="487"/>
    </location>
</feature>
<evidence type="ECO:0000256" key="6">
    <source>
        <dbReference type="ARBA" id="ARBA00022777"/>
    </source>
</evidence>
<dbReference type="GO" id="GO:0006071">
    <property type="term" value="P:glycerol metabolic process"/>
    <property type="evidence" value="ECO:0007669"/>
    <property type="project" value="UniProtKB-KW"/>
</dbReference>
<accession>A0A9P6DTV5</accession>
<dbReference type="AlphaFoldDB" id="A0A9P6DTV5"/>
<dbReference type="InterPro" id="IPR000577">
    <property type="entry name" value="Carb_kinase_FGGY"/>
</dbReference>
<keyword evidence="15" id="KW-1185">Reference proteome</keyword>
<dbReference type="SUPFAM" id="SSF53067">
    <property type="entry name" value="Actin-like ATPase domain"/>
    <property type="match status" value="2"/>
</dbReference>
<dbReference type="EC" id="2.7.1.30" evidence="3"/>
<gene>
    <name evidence="14" type="ORF">BS47DRAFT_1377333</name>
</gene>
<comment type="similarity">
    <text evidence="2 10">Belongs to the FGGY kinase family.</text>
</comment>
<dbReference type="FunFam" id="3.30.420.40:FF:000108">
    <property type="entry name" value="Glycerol kinase, glycosomal"/>
    <property type="match status" value="1"/>
</dbReference>
<evidence type="ECO:0000259" key="13">
    <source>
        <dbReference type="Pfam" id="PF02782"/>
    </source>
</evidence>
<comment type="pathway">
    <text evidence="1">Polyol metabolism; glycerol degradation via glycerol kinase pathway; sn-glycerol 3-phosphate from glycerol: step 1/1.</text>
</comment>
<dbReference type="FunFam" id="3.30.420.40:FF:000086">
    <property type="entry name" value="Glycerol kinase"/>
    <property type="match status" value="1"/>
</dbReference>
<dbReference type="PROSITE" id="PS00933">
    <property type="entry name" value="FGGY_KINASES_1"/>
    <property type="match status" value="1"/>
</dbReference>
<dbReference type="InterPro" id="IPR018485">
    <property type="entry name" value="FGGY_C"/>
</dbReference>
<keyword evidence="6 10" id="KW-0418">Kinase</keyword>
<evidence type="ECO:0000256" key="3">
    <source>
        <dbReference type="ARBA" id="ARBA00012099"/>
    </source>
</evidence>
<dbReference type="PROSITE" id="PS00445">
    <property type="entry name" value="FGGY_KINASES_2"/>
    <property type="match status" value="1"/>
</dbReference>
<dbReference type="CDD" id="cd07792">
    <property type="entry name" value="ASKHA_NBD_FGGY_GK1-3-like"/>
    <property type="match status" value="1"/>
</dbReference>
<evidence type="ECO:0000256" key="10">
    <source>
        <dbReference type="RuleBase" id="RU003733"/>
    </source>
</evidence>
<dbReference type="GO" id="GO:0005739">
    <property type="term" value="C:mitochondrion"/>
    <property type="evidence" value="ECO:0007669"/>
    <property type="project" value="TreeGrafter"/>
</dbReference>
<dbReference type="GO" id="GO:0004370">
    <property type="term" value="F:glycerol kinase activity"/>
    <property type="evidence" value="ECO:0007669"/>
    <property type="project" value="UniProtKB-EC"/>
</dbReference>
<keyword evidence="7" id="KW-0319">Glycerol metabolism</keyword>
<sequence length="545" mass="58889">MSIAQGEFVGALDCGTTSVRFIVFDSFANIIAEHQLEFTQYYPRPGWHGHDATEIIQVAQECIAGAVSKLEGKGWSGKSIKTIGITNQRETTVAWHRISGKPLCQAIVWTDTRNKGEVTAYERKLNEVGFEVEDGSFDRLLTAGINMIERTGLKLSTYFSALKLHWMIQHYPEVKEAHESDNLLFGTGRLMGRLCQSIRLSPLCNLTGGAAANGLHIIDVTNASRTLLLNLNTLEWSHSLLRFFSLKPSILPRIVSSSEVYGTISSGPLEGVPIAGIVGDQQAALVGNKCFAPGEAKNTYGTGAFLLFNTGHEVIKSQNGLLSTVAYQNGPGAKPFYALEGSIGVAGSAVKWLRDKMGLINSAAEVNVLAEKESTSGGVYFVTAFGGLLAPYWDTSAGGMLIGLTLYTNPSHIARATLEAVSYSTRAVLEAMKADSGVELRHLKVDGGMTNGDIVMQIQADIGGFDVVRPEMRESTALGCALLAGSAIRLFGWDISKPETLDKVNTAGSTTFSPKLGEEERASGWKGWQRAVEKSRGWEDVQEED</sequence>
<evidence type="ECO:0000256" key="5">
    <source>
        <dbReference type="ARBA" id="ARBA00022741"/>
    </source>
</evidence>
<evidence type="ECO:0000256" key="1">
    <source>
        <dbReference type="ARBA" id="ARBA00005190"/>
    </source>
</evidence>
<dbReference type="PANTHER" id="PTHR10196:SF69">
    <property type="entry name" value="GLYCEROL KINASE"/>
    <property type="match status" value="1"/>
</dbReference>
<dbReference type="Gene3D" id="3.30.420.40">
    <property type="match status" value="2"/>
</dbReference>
<dbReference type="GO" id="GO:0006641">
    <property type="term" value="P:triglyceride metabolic process"/>
    <property type="evidence" value="ECO:0007669"/>
    <property type="project" value="TreeGrafter"/>
</dbReference>
<dbReference type="EMBL" id="MU129007">
    <property type="protein sequence ID" value="KAF9510984.1"/>
    <property type="molecule type" value="Genomic_DNA"/>
</dbReference>
<keyword evidence="4 10" id="KW-0808">Transferase</keyword>
<evidence type="ECO:0000256" key="4">
    <source>
        <dbReference type="ARBA" id="ARBA00022679"/>
    </source>
</evidence>
<feature type="region of interest" description="Disordered" evidence="11">
    <location>
        <begin position="506"/>
        <end position="545"/>
    </location>
</feature>
<reference evidence="14" key="1">
    <citation type="journal article" date="2020" name="Nat. Commun.">
        <title>Large-scale genome sequencing of mycorrhizal fungi provides insights into the early evolution of symbiotic traits.</title>
        <authorList>
            <person name="Miyauchi S."/>
            <person name="Kiss E."/>
            <person name="Kuo A."/>
            <person name="Drula E."/>
            <person name="Kohler A."/>
            <person name="Sanchez-Garcia M."/>
            <person name="Morin E."/>
            <person name="Andreopoulos B."/>
            <person name="Barry K.W."/>
            <person name="Bonito G."/>
            <person name="Buee M."/>
            <person name="Carver A."/>
            <person name="Chen C."/>
            <person name="Cichocki N."/>
            <person name="Clum A."/>
            <person name="Culley D."/>
            <person name="Crous P.W."/>
            <person name="Fauchery L."/>
            <person name="Girlanda M."/>
            <person name="Hayes R.D."/>
            <person name="Keri Z."/>
            <person name="LaButti K."/>
            <person name="Lipzen A."/>
            <person name="Lombard V."/>
            <person name="Magnuson J."/>
            <person name="Maillard F."/>
            <person name="Murat C."/>
            <person name="Nolan M."/>
            <person name="Ohm R.A."/>
            <person name="Pangilinan J."/>
            <person name="Pereira M.F."/>
            <person name="Perotto S."/>
            <person name="Peter M."/>
            <person name="Pfister S."/>
            <person name="Riley R."/>
            <person name="Sitrit Y."/>
            <person name="Stielow J.B."/>
            <person name="Szollosi G."/>
            <person name="Zifcakova L."/>
            <person name="Stursova M."/>
            <person name="Spatafora J.W."/>
            <person name="Tedersoo L."/>
            <person name="Vaario L.M."/>
            <person name="Yamada A."/>
            <person name="Yan M."/>
            <person name="Wang P."/>
            <person name="Xu J."/>
            <person name="Bruns T."/>
            <person name="Baldrian P."/>
            <person name="Vilgalys R."/>
            <person name="Dunand C."/>
            <person name="Henrissat B."/>
            <person name="Grigoriev I.V."/>
            <person name="Hibbett D."/>
            <person name="Nagy L.G."/>
            <person name="Martin F.M."/>
        </authorList>
    </citation>
    <scope>NUCLEOTIDE SEQUENCE</scope>
    <source>
        <strain evidence="14">UP504</strain>
    </source>
</reference>
<evidence type="ECO:0000259" key="12">
    <source>
        <dbReference type="Pfam" id="PF00370"/>
    </source>
</evidence>
<dbReference type="InterPro" id="IPR018484">
    <property type="entry name" value="FGGY_N"/>
</dbReference>
<dbReference type="Proteomes" id="UP000886523">
    <property type="component" value="Unassembled WGS sequence"/>
</dbReference>
<feature type="domain" description="Carbohydrate kinase FGGY N-terminal" evidence="12">
    <location>
        <begin position="10"/>
        <end position="287"/>
    </location>
</feature>
<dbReference type="PANTHER" id="PTHR10196">
    <property type="entry name" value="SUGAR KINASE"/>
    <property type="match status" value="1"/>
</dbReference>
<evidence type="ECO:0000256" key="2">
    <source>
        <dbReference type="ARBA" id="ARBA00009156"/>
    </source>
</evidence>
<protein>
    <recommendedName>
        <fullName evidence="3">glycerol kinase</fullName>
        <ecNumber evidence="3">2.7.1.30</ecNumber>
    </recommendedName>
    <alternativeName>
        <fullName evidence="9">ATP:glycerol 3-phosphotransferase</fullName>
    </alternativeName>
</protein>
<evidence type="ECO:0000256" key="9">
    <source>
        <dbReference type="ARBA" id="ARBA00043149"/>
    </source>
</evidence>
<evidence type="ECO:0000256" key="11">
    <source>
        <dbReference type="SAM" id="MobiDB-lite"/>
    </source>
</evidence>
<keyword evidence="5" id="KW-0547">Nucleotide-binding</keyword>
<dbReference type="OrthoDB" id="5422795at2759"/>
<proteinExistence type="inferred from homology"/>
<comment type="caution">
    <text evidence="14">The sequence shown here is derived from an EMBL/GenBank/DDBJ whole genome shotgun (WGS) entry which is preliminary data.</text>
</comment>
<name>A0A9P6DTV5_9AGAM</name>
<evidence type="ECO:0000313" key="14">
    <source>
        <dbReference type="EMBL" id="KAF9510984.1"/>
    </source>
</evidence>
<dbReference type="InterPro" id="IPR018483">
    <property type="entry name" value="Carb_kinase_FGGY_CS"/>
</dbReference>
<dbReference type="GO" id="GO:0046167">
    <property type="term" value="P:glycerol-3-phosphate biosynthetic process"/>
    <property type="evidence" value="ECO:0007669"/>
    <property type="project" value="TreeGrafter"/>
</dbReference>
<dbReference type="PIRSF" id="PIRSF000538">
    <property type="entry name" value="GlpK"/>
    <property type="match status" value="1"/>
</dbReference>
<evidence type="ECO:0000313" key="15">
    <source>
        <dbReference type="Proteomes" id="UP000886523"/>
    </source>
</evidence>
<evidence type="ECO:0000256" key="7">
    <source>
        <dbReference type="ARBA" id="ARBA00022798"/>
    </source>
</evidence>
<dbReference type="GO" id="GO:0005524">
    <property type="term" value="F:ATP binding"/>
    <property type="evidence" value="ECO:0007669"/>
    <property type="project" value="UniProtKB-KW"/>
</dbReference>